<gene>
    <name evidence="2" type="ORF">LCGC14_0561280</name>
</gene>
<dbReference type="InterPro" id="IPR006431">
    <property type="entry name" value="Phage_tape_meas_C"/>
</dbReference>
<evidence type="ECO:0000313" key="2">
    <source>
        <dbReference type="EMBL" id="KKN57511.1"/>
    </source>
</evidence>
<dbReference type="AlphaFoldDB" id="A0A0F9U8C2"/>
<comment type="caution">
    <text evidence="2">The sequence shown here is derived from an EMBL/GenBank/DDBJ whole genome shotgun (WGS) entry which is preliminary data.</text>
</comment>
<feature type="domain" description="Bacteriophage tail tape measure C-terminal" evidence="1">
    <location>
        <begin position="650"/>
        <end position="721"/>
    </location>
</feature>
<evidence type="ECO:0000259" key="1">
    <source>
        <dbReference type="Pfam" id="PF09718"/>
    </source>
</evidence>
<proteinExistence type="predicted"/>
<organism evidence="2">
    <name type="scientific">marine sediment metagenome</name>
    <dbReference type="NCBI Taxonomy" id="412755"/>
    <lineage>
        <taxon>unclassified sequences</taxon>
        <taxon>metagenomes</taxon>
        <taxon>ecological metagenomes</taxon>
    </lineage>
</organism>
<sequence>MALNFMTAEVTIKMTLVEKDRIRVEKLALKSVKKIEVAEKQAYAHRDRNRKIFDMAHGRAIEDNKNRAIKAAKASAKATMLAHKRMVAAIKRNYKSMTRIVTGAFKVMSRAAHSAFRTVTRVAKLAAAAIVAVGVASIKMAMDAEESENLFEVSMGNMAAATRAWSDDMSDALGLNAFEVRKTVGTFNVMFTSMGLNAKGARDMAQGLTTLTQDMASFFNLKPAEAFQKLQAGITGESEPLKRLGILVNETTTKMFALKNGIGDATGKLTEQEKVLARYGLIMQQTTMAQGDMARTLDSTTNVFRSLWSRIQEVAIGIGNKLLPAVTKVAIKMRDWLKDNQEEIEEWSKTIIDKIEFVIEKMGDLWAVFRDEGFREGFGVIKKELLLLVTPLIDTFMILGIQAAKSFWDGFTNRIDFFGKNRVNIKAKYKALGGEGQILGGGMVVPVWVPKDEVLWKKAALQVTSERVRELTKEASVLELITMAWKGIGTAMAKAIPNDTSLFLRKPDPVHAFIGGPTVSPRQGQENQRLADQLVKQKSMMDTHLENMQRSIMAGEGDTLAAMEFRHVEEAKFTEESLELAKKLVIDQKALAKNHINFVRQQNWLTLEEKISAIDNEMARKREAWSEESDAMEALNDERQSYMDLRISGWEALRRTVSTYFNDAMNWGKNLGDVLTSSFDRAADSFADMLMQQKVDWKAFGAMFIKELLSMIMKLYIAVALKSILGGVGGSASQAGNVGISGSSFANPQAVFGAPALSTGFASGGHVLETGIAKVHKGENILPEGSGGTTVNVINNAQVSVDVEENPDERTVNVVINALTGDGPLRRAVNSVRG</sequence>
<accession>A0A0F9U8C2</accession>
<name>A0A0F9U8C2_9ZZZZ</name>
<protein>
    <recommendedName>
        <fullName evidence="1">Bacteriophage tail tape measure C-terminal domain-containing protein</fullName>
    </recommendedName>
</protein>
<reference evidence="2" key="1">
    <citation type="journal article" date="2015" name="Nature">
        <title>Complex archaea that bridge the gap between prokaryotes and eukaryotes.</title>
        <authorList>
            <person name="Spang A."/>
            <person name="Saw J.H."/>
            <person name="Jorgensen S.L."/>
            <person name="Zaremba-Niedzwiedzka K."/>
            <person name="Martijn J."/>
            <person name="Lind A.E."/>
            <person name="van Eijk R."/>
            <person name="Schleper C."/>
            <person name="Guy L."/>
            <person name="Ettema T.J."/>
        </authorList>
    </citation>
    <scope>NUCLEOTIDE SEQUENCE</scope>
</reference>
<dbReference type="EMBL" id="LAZR01000799">
    <property type="protein sequence ID" value="KKN57511.1"/>
    <property type="molecule type" value="Genomic_DNA"/>
</dbReference>
<dbReference type="Pfam" id="PF09718">
    <property type="entry name" value="Tape_meas_lam_C"/>
    <property type="match status" value="1"/>
</dbReference>